<dbReference type="Proteomes" id="UP001374584">
    <property type="component" value="Unassembled WGS sequence"/>
</dbReference>
<feature type="coiled-coil region" evidence="1">
    <location>
        <begin position="358"/>
        <end position="476"/>
    </location>
</feature>
<accession>A0AAN9L0U6</accession>
<proteinExistence type="predicted"/>
<feature type="region of interest" description="Disordered" evidence="2">
    <location>
        <begin position="261"/>
        <end position="307"/>
    </location>
</feature>
<organism evidence="3 4">
    <name type="scientific">Phaseolus coccineus</name>
    <name type="common">Scarlet runner bean</name>
    <name type="synonym">Phaseolus multiflorus</name>
    <dbReference type="NCBI Taxonomy" id="3886"/>
    <lineage>
        <taxon>Eukaryota</taxon>
        <taxon>Viridiplantae</taxon>
        <taxon>Streptophyta</taxon>
        <taxon>Embryophyta</taxon>
        <taxon>Tracheophyta</taxon>
        <taxon>Spermatophyta</taxon>
        <taxon>Magnoliopsida</taxon>
        <taxon>eudicotyledons</taxon>
        <taxon>Gunneridae</taxon>
        <taxon>Pentapetalae</taxon>
        <taxon>rosids</taxon>
        <taxon>fabids</taxon>
        <taxon>Fabales</taxon>
        <taxon>Fabaceae</taxon>
        <taxon>Papilionoideae</taxon>
        <taxon>50 kb inversion clade</taxon>
        <taxon>NPAAA clade</taxon>
        <taxon>indigoferoid/millettioid clade</taxon>
        <taxon>Phaseoleae</taxon>
        <taxon>Phaseolus</taxon>
    </lineage>
</organism>
<name>A0AAN9L0U6_PHACN</name>
<protein>
    <submittedName>
        <fullName evidence="3">Uncharacterized protein</fullName>
    </submittedName>
</protein>
<reference evidence="3 4" key="1">
    <citation type="submission" date="2024-01" db="EMBL/GenBank/DDBJ databases">
        <title>The genomes of 5 underutilized Papilionoideae crops provide insights into root nodulation and disease resistanc.</title>
        <authorList>
            <person name="Jiang F."/>
        </authorList>
    </citation>
    <scope>NUCLEOTIDE SEQUENCE [LARGE SCALE GENOMIC DNA]</scope>
    <source>
        <strain evidence="3">JINMINGXINNONG_FW02</strain>
        <tissue evidence="3">Leaves</tissue>
    </source>
</reference>
<comment type="caution">
    <text evidence="3">The sequence shown here is derived from an EMBL/GenBank/DDBJ whole genome shotgun (WGS) entry which is preliminary data.</text>
</comment>
<dbReference type="AlphaFoldDB" id="A0AAN9L0U6"/>
<dbReference type="EMBL" id="JAYMYR010000017">
    <property type="protein sequence ID" value="KAK7327209.1"/>
    <property type="molecule type" value="Genomic_DNA"/>
</dbReference>
<evidence type="ECO:0000256" key="1">
    <source>
        <dbReference type="SAM" id="Coils"/>
    </source>
</evidence>
<evidence type="ECO:0000313" key="3">
    <source>
        <dbReference type="EMBL" id="KAK7327209.1"/>
    </source>
</evidence>
<evidence type="ECO:0000313" key="4">
    <source>
        <dbReference type="Proteomes" id="UP001374584"/>
    </source>
</evidence>
<sequence length="522" mass="57010">MGALSSCCRPNYEASFIWMKSALDDANGTTFGMRNLHGHWYVILHPIGQGFQSGVVHPLLSVLDDRGLATTQAPQARVVTCLNEEPYNSPDRYWPYRADELSPLGRRLRGGVLDKPTFPLTRSLTPIDRLMTNHPSLFNTPCGVHSTWLWPMLWDPADVRGQTLSSNARSPALTKPFELLRPRSTKGMVLGADKKKRLADVLNRRNASGSAPAGPSSPAGAALEPIAEKSKRAAPVEVSDDEDTCSGLVFKRKRVGIAAEVSSATEGHPSSFREHPPSASSPPEPILTLEGGGESAPPSGQMPSAPELPSLLQRSLAQMPGRAALEAMDRSSLENLLSHGLGEFLAASSSLLVKGNVEAELLEKTAQLEKELEQKDLQLRQATKRETALNQELGSLRQSEKVTKKLLFSKRQEALQLEAKILPLRNKIIELEEQAEGAQAKMTKLEERATDREVQLGKVEEELAQQIELLKKTETELINDATDAYGEGFGDALAQVVCVHLEMDLSPYSATMQVIDGQIVPR</sequence>
<keyword evidence="4" id="KW-1185">Reference proteome</keyword>
<keyword evidence="1" id="KW-0175">Coiled coil</keyword>
<gene>
    <name evidence="3" type="ORF">VNO80_31574</name>
</gene>
<evidence type="ECO:0000256" key="2">
    <source>
        <dbReference type="SAM" id="MobiDB-lite"/>
    </source>
</evidence>